<dbReference type="PANTHER" id="PTHR33121">
    <property type="entry name" value="CYCLIC DI-GMP PHOSPHODIESTERASE PDEF"/>
    <property type="match status" value="1"/>
</dbReference>
<feature type="domain" description="EAL" evidence="1">
    <location>
        <begin position="93"/>
        <end position="339"/>
    </location>
</feature>
<dbReference type="OrthoDB" id="581425at2"/>
<evidence type="ECO:0000259" key="1">
    <source>
        <dbReference type="PROSITE" id="PS50883"/>
    </source>
</evidence>
<sequence>MAKDCQYCGTSVYIPESGAIVFNPKDTKEEGMILPLPLNHKSSDVQVYEYKSKEELKSSLPILFEGATPRYWSHIINTETSRSFPISIQHLYERLCHPEMAELIHEGSFDAHLQPIVDMKNNQIHGYESLLRSNNLSVSPGELFSYANRSGLQSMLDQKARKTAVKAKSEHLLEGQKIFINFLPSTIYVPEFCLKHTFQVVKEFDLDPSDLVFEVVETEKITDVAHLRSILDTYKSSGMKVALDDVGTGYSTLDMLSLLQPDYLKIDRSYVEGCHKNIKNQTFLYQVMERAGQIGIQVLAEGIETKEEWDWLRKLGVDYGQGYFIGKPKPYPEKELIFP</sequence>
<gene>
    <name evidence="2" type="ORF">SAMN04487936_10112</name>
</gene>
<dbReference type="AlphaFoldDB" id="A0A1I3NMC1"/>
<dbReference type="SUPFAM" id="SSF141868">
    <property type="entry name" value="EAL domain-like"/>
    <property type="match status" value="1"/>
</dbReference>
<evidence type="ECO:0000313" key="3">
    <source>
        <dbReference type="Proteomes" id="UP000183557"/>
    </source>
</evidence>
<proteinExistence type="predicted"/>
<dbReference type="PANTHER" id="PTHR33121:SF15">
    <property type="entry name" value="BLUE LIGHT- AND TEMPERATURE-REGULATED ANTIREPRESSOR BLUF"/>
    <property type="match status" value="1"/>
</dbReference>
<dbReference type="Gene3D" id="3.20.20.450">
    <property type="entry name" value="EAL domain"/>
    <property type="match status" value="1"/>
</dbReference>
<dbReference type="GO" id="GO:0071111">
    <property type="term" value="F:cyclic-guanylate-specific phosphodiesterase activity"/>
    <property type="evidence" value="ECO:0007669"/>
    <property type="project" value="InterPro"/>
</dbReference>
<dbReference type="InterPro" id="IPR001633">
    <property type="entry name" value="EAL_dom"/>
</dbReference>
<dbReference type="InterPro" id="IPR035919">
    <property type="entry name" value="EAL_sf"/>
</dbReference>
<dbReference type="CDD" id="cd01948">
    <property type="entry name" value="EAL"/>
    <property type="match status" value="1"/>
</dbReference>
<dbReference type="Pfam" id="PF00563">
    <property type="entry name" value="EAL"/>
    <property type="match status" value="1"/>
</dbReference>
<dbReference type="EMBL" id="FOSB01000001">
    <property type="protein sequence ID" value="SFJ10444.1"/>
    <property type="molecule type" value="Genomic_DNA"/>
</dbReference>
<organism evidence="2 3">
    <name type="scientific">Halobacillus dabanensis</name>
    <dbReference type="NCBI Taxonomy" id="240302"/>
    <lineage>
        <taxon>Bacteria</taxon>
        <taxon>Bacillati</taxon>
        <taxon>Bacillota</taxon>
        <taxon>Bacilli</taxon>
        <taxon>Bacillales</taxon>
        <taxon>Bacillaceae</taxon>
        <taxon>Halobacillus</taxon>
    </lineage>
</organism>
<accession>A0A1I3NMC1</accession>
<dbReference type="InterPro" id="IPR050706">
    <property type="entry name" value="Cyclic-di-GMP_PDE-like"/>
</dbReference>
<reference evidence="3" key="1">
    <citation type="submission" date="2016-10" db="EMBL/GenBank/DDBJ databases">
        <authorList>
            <person name="Varghese N."/>
            <person name="Submissions S."/>
        </authorList>
    </citation>
    <scope>NUCLEOTIDE SEQUENCE [LARGE SCALE GENOMIC DNA]</scope>
    <source>
        <strain evidence="3">CGMCC 1.3704</strain>
    </source>
</reference>
<evidence type="ECO:0000313" key="2">
    <source>
        <dbReference type="EMBL" id="SFJ10444.1"/>
    </source>
</evidence>
<keyword evidence="3" id="KW-1185">Reference proteome</keyword>
<dbReference type="SMART" id="SM00052">
    <property type="entry name" value="EAL"/>
    <property type="match status" value="1"/>
</dbReference>
<protein>
    <submittedName>
        <fullName evidence="2">EAL domain, c-di-GMP-specific phosphodiesterase class I (Or its enzymatically inactive variant)</fullName>
    </submittedName>
</protein>
<dbReference type="PROSITE" id="PS50883">
    <property type="entry name" value="EAL"/>
    <property type="match status" value="1"/>
</dbReference>
<dbReference type="Proteomes" id="UP000183557">
    <property type="component" value="Unassembled WGS sequence"/>
</dbReference>
<dbReference type="RefSeq" id="WP_075034528.1">
    <property type="nucleotide sequence ID" value="NZ_FOSB01000001.1"/>
</dbReference>
<name>A0A1I3NMC1_HALDA</name>